<keyword evidence="2" id="KW-0358">Heparin-binding</keyword>
<evidence type="ECO:0000256" key="3">
    <source>
        <dbReference type="ARBA" id="ARBA00022692"/>
    </source>
</evidence>
<feature type="domain" description="Fibronectin type-III" evidence="18">
    <location>
        <begin position="493"/>
        <end position="607"/>
    </location>
</feature>
<dbReference type="PROSITE" id="PS50853">
    <property type="entry name" value="FN3"/>
    <property type="match status" value="2"/>
</dbReference>
<comment type="similarity">
    <text evidence="13">Belongs to the immunoglobulin superfamily. IHOG family.</text>
</comment>
<evidence type="ECO:0000259" key="18">
    <source>
        <dbReference type="PROSITE" id="PS50853"/>
    </source>
</evidence>
<evidence type="ECO:0000256" key="10">
    <source>
        <dbReference type="ARBA" id="ARBA00023180"/>
    </source>
</evidence>
<evidence type="ECO:0000256" key="6">
    <source>
        <dbReference type="ARBA" id="ARBA00022974"/>
    </source>
</evidence>
<comment type="subunit">
    <text evidence="14">Homodimer. Heterotetramer; 2 iHog chains bind 2 hh chains when facilitated by heparin, heparin is required to promote high-affinity interactions between hh and iHog.</text>
</comment>
<evidence type="ECO:0000313" key="20">
    <source>
        <dbReference type="Proteomes" id="UP000092460"/>
    </source>
</evidence>
<feature type="region of interest" description="Disordered" evidence="16">
    <location>
        <begin position="1000"/>
        <end position="1079"/>
    </location>
</feature>
<dbReference type="PANTHER" id="PTHR44170">
    <property type="entry name" value="PROTEIN SIDEKICK"/>
    <property type="match status" value="1"/>
</dbReference>
<dbReference type="GO" id="GO:0098609">
    <property type="term" value="P:cell-cell adhesion"/>
    <property type="evidence" value="ECO:0007669"/>
    <property type="project" value="TreeGrafter"/>
</dbReference>
<dbReference type="PROSITE" id="PS50835">
    <property type="entry name" value="IG_LIKE"/>
    <property type="match status" value="4"/>
</dbReference>
<organism evidence="19 20">
    <name type="scientific">Glossina palpalis gambiensis</name>
    <dbReference type="NCBI Taxonomy" id="67801"/>
    <lineage>
        <taxon>Eukaryota</taxon>
        <taxon>Metazoa</taxon>
        <taxon>Ecdysozoa</taxon>
        <taxon>Arthropoda</taxon>
        <taxon>Hexapoda</taxon>
        <taxon>Insecta</taxon>
        <taxon>Pterygota</taxon>
        <taxon>Neoptera</taxon>
        <taxon>Endopterygota</taxon>
        <taxon>Diptera</taxon>
        <taxon>Brachycera</taxon>
        <taxon>Muscomorpha</taxon>
        <taxon>Hippoboscoidea</taxon>
        <taxon>Glossinidae</taxon>
        <taxon>Glossina</taxon>
    </lineage>
</organism>
<dbReference type="InterPro" id="IPR036179">
    <property type="entry name" value="Ig-like_dom_sf"/>
</dbReference>
<dbReference type="InterPro" id="IPR036116">
    <property type="entry name" value="FN3_sf"/>
</dbReference>
<dbReference type="Gene3D" id="2.60.40.10">
    <property type="entry name" value="Immunoglobulins"/>
    <property type="match status" value="6"/>
</dbReference>
<dbReference type="SMART" id="SM00409">
    <property type="entry name" value="IG"/>
    <property type="match status" value="4"/>
</dbReference>
<dbReference type="EMBL" id="JXJN01000671">
    <property type="status" value="NOT_ANNOTATED_CDS"/>
    <property type="molecule type" value="Genomic_DNA"/>
</dbReference>
<dbReference type="GO" id="GO:0007399">
    <property type="term" value="P:nervous system development"/>
    <property type="evidence" value="ECO:0007669"/>
    <property type="project" value="TreeGrafter"/>
</dbReference>
<dbReference type="CDD" id="cd00096">
    <property type="entry name" value="Ig"/>
    <property type="match status" value="1"/>
</dbReference>
<keyword evidence="7" id="KW-1133">Transmembrane helix</keyword>
<dbReference type="SMART" id="SM00408">
    <property type="entry name" value="IGc2"/>
    <property type="match status" value="3"/>
</dbReference>
<dbReference type="CDD" id="cd00063">
    <property type="entry name" value="FN3"/>
    <property type="match status" value="2"/>
</dbReference>
<comment type="subcellular location">
    <subcellularLocation>
        <location evidence="1">Membrane</location>
        <topology evidence="1">Single-pass type I membrane protein</topology>
    </subcellularLocation>
</comment>
<reference evidence="20" key="1">
    <citation type="submission" date="2015-01" db="EMBL/GenBank/DDBJ databases">
        <authorList>
            <person name="Aksoy S."/>
            <person name="Warren W."/>
            <person name="Wilson R.K."/>
        </authorList>
    </citation>
    <scope>NUCLEOTIDE SEQUENCE [LARGE SCALE GENOMIC DNA]</scope>
    <source>
        <strain evidence="20">IAEA</strain>
    </source>
</reference>
<feature type="domain" description="Fibronectin type-III" evidence="18">
    <location>
        <begin position="615"/>
        <end position="713"/>
    </location>
</feature>
<evidence type="ECO:0000256" key="15">
    <source>
        <dbReference type="ARBA" id="ARBA00041099"/>
    </source>
</evidence>
<evidence type="ECO:0000256" key="13">
    <source>
        <dbReference type="ARBA" id="ARBA00038144"/>
    </source>
</evidence>
<dbReference type="FunFam" id="2.60.40.10:FF:000032">
    <property type="entry name" value="palladin isoform X1"/>
    <property type="match status" value="1"/>
</dbReference>
<dbReference type="Pfam" id="PF00041">
    <property type="entry name" value="fn3"/>
    <property type="match status" value="2"/>
</dbReference>
<evidence type="ECO:0000256" key="11">
    <source>
        <dbReference type="ARBA" id="ARBA00023319"/>
    </source>
</evidence>
<evidence type="ECO:0000256" key="9">
    <source>
        <dbReference type="ARBA" id="ARBA00023157"/>
    </source>
</evidence>
<keyword evidence="20" id="KW-1185">Reference proteome</keyword>
<feature type="domain" description="Ig-like" evidence="17">
    <location>
        <begin position="65"/>
        <end position="169"/>
    </location>
</feature>
<feature type="compositionally biased region" description="Basic and acidic residues" evidence="16">
    <location>
        <begin position="1053"/>
        <end position="1062"/>
    </location>
</feature>
<dbReference type="InterPro" id="IPR003599">
    <property type="entry name" value="Ig_sub"/>
</dbReference>
<feature type="compositionally biased region" description="Polar residues" evidence="16">
    <location>
        <begin position="1141"/>
        <end position="1159"/>
    </location>
</feature>
<keyword evidence="3" id="KW-0812">Transmembrane</keyword>
<feature type="region of interest" description="Disordered" evidence="16">
    <location>
        <begin position="922"/>
        <end position="978"/>
    </location>
</feature>
<feature type="domain" description="Ig-like" evidence="17">
    <location>
        <begin position="276"/>
        <end position="350"/>
    </location>
</feature>
<evidence type="ECO:0000256" key="1">
    <source>
        <dbReference type="ARBA" id="ARBA00004479"/>
    </source>
</evidence>
<dbReference type="InterPro" id="IPR003961">
    <property type="entry name" value="FN3_dom"/>
</dbReference>
<dbReference type="InterPro" id="IPR013783">
    <property type="entry name" value="Ig-like_fold"/>
</dbReference>
<reference evidence="19" key="2">
    <citation type="submission" date="2020-05" db="UniProtKB">
        <authorList>
            <consortium name="EnsemblMetazoa"/>
        </authorList>
    </citation>
    <scope>IDENTIFICATION</scope>
    <source>
        <strain evidence="19">IAEA</strain>
    </source>
</reference>
<dbReference type="VEuPathDB" id="VectorBase:GPPI002489"/>
<feature type="region of interest" description="Disordered" evidence="16">
    <location>
        <begin position="1094"/>
        <end position="1159"/>
    </location>
</feature>
<keyword evidence="4" id="KW-0732">Signal</keyword>
<keyword evidence="9" id="KW-1015">Disulfide bond</keyword>
<name>A0A1B0AMZ7_9MUSC</name>
<keyword evidence="8" id="KW-0472">Membrane</keyword>
<feature type="domain" description="Ig-like" evidence="17">
    <location>
        <begin position="198"/>
        <end position="265"/>
    </location>
</feature>
<dbReference type="SMART" id="SM00060">
    <property type="entry name" value="FN3"/>
    <property type="match status" value="2"/>
</dbReference>
<feature type="compositionally biased region" description="Low complexity" evidence="16">
    <location>
        <begin position="946"/>
        <end position="978"/>
    </location>
</feature>
<evidence type="ECO:0000256" key="8">
    <source>
        <dbReference type="ARBA" id="ARBA00023136"/>
    </source>
</evidence>
<keyword evidence="11" id="KW-0393">Immunoglobulin domain</keyword>
<evidence type="ECO:0000313" key="19">
    <source>
        <dbReference type="EnsemblMetazoa" id="GPPI002489-PA"/>
    </source>
</evidence>
<proteinExistence type="inferred from homology"/>
<dbReference type="Pfam" id="PF13895">
    <property type="entry name" value="Ig_2"/>
    <property type="match status" value="1"/>
</dbReference>
<protein>
    <recommendedName>
        <fullName evidence="15">Interference hedgehog</fullName>
    </recommendedName>
</protein>
<keyword evidence="6" id="KW-0654">Proteoglycan</keyword>
<feature type="compositionally biased region" description="Low complexity" evidence="16">
    <location>
        <begin position="1095"/>
        <end position="1122"/>
    </location>
</feature>
<dbReference type="InterPro" id="IPR003598">
    <property type="entry name" value="Ig_sub2"/>
</dbReference>
<feature type="compositionally biased region" description="Polar residues" evidence="16">
    <location>
        <begin position="1063"/>
        <end position="1075"/>
    </location>
</feature>
<dbReference type="SUPFAM" id="SSF49265">
    <property type="entry name" value="Fibronectin type III"/>
    <property type="match status" value="1"/>
</dbReference>
<sequence length="1159" mass="126580">MHTTFSITRVTSNTCSSASSSSSSATIMTSTSTLTTATTLLTSVAAFLLLSVAINCHIVITEAMPGSSLGVHVVRSPESAVAPKGDEVVFECELNLSPERLKWKFRHSSKRAIDGSNFHYLSVEEGYNVTNEDRTSKLRVFVQLETLGDYQCVAWFGSAAIASTSASLTLVSITIDNSNGYSRNAIRWNVAPKNCALIRCGIVTSNPTAIWNFYRNGEKIQQTDSVPTSGALILNTVTSKDSGNYTCSARNPITGQEVKLPQRIDLRVDYSDRTPPYFLAQPPKQVTARPGDTVVLECPGVGSPPPGAVWSSPNVVNMNNNRTHMLPYGLQINNVLTEDQGSYVCRLDNGIAPALVHIIKFTVLEKPKILRGPARTSANESETLELECSATGNPYPDIYWLINGVDTSEDKEMLHDGRRLVIQHVQKRHAGIVQCFAKNEVGEISEANRLNVNPKQIHGGSTAGGNVPLRLPYEHGGGKNKGKKKHRTATMIPPSRPNVTRLSDDSVMLRWFIPKNDGLPIQFFKVQYRMLGGGSHKLPRENWQTTNDDIPFGKRNRNLDSLKNFTTSVTGLKPDRYYKFRIIAVYSNDDNREGNTSAKFFLQRGDALGLSKSNLPVPILNRVESVSSSAITLHWSLPIAMTGQSEVDGFYAYYRPTSSAGEYLKATVDGMDTRKFKIDMLESGTAYEFKLQSFNELAASEFSSIIQGKTKKSLSTVTPINEALDPSSKASDVENSVYPLVAGAAGGGILLLIVSVTACLCVKKRKNSQTEDQNKPQLDHMQADFVTPQVLSVSSHHKNGSSGSRLNGVLPRMNITPNPLAQEADKNRNVMELRFMANHSNTNLNTSSSGSSGVTASSNTNKICNAKSNENSSLSIENLNGSDCHNDYVKELPHRASSSSCETLQAGEGICLNYKINSKSNTTGSPLSKPLPPLPNKHNAAGKSTQAQQLQQHQQQQQQHHQQQQHINPNKSSLNSKSTSTINHVLNNSSQAGQGIHHAEPYYQTTPNTPTMLNKRDYQHQQPPPVPPHQNNNHNISHAQLPPHPPLTPSLEQQRRTLDRSQRNLPYPSSGNETALSMEAGLPTRIPSLRRIRRTSGGNSGCSTANANNSNGSIGIPISSSPRVQRSPMPSRAAIMKQRSRLGSHNDNISSGSLNSIEV</sequence>
<dbReference type="PANTHER" id="PTHR44170:SF33">
    <property type="entry name" value="BROTHER OF IHOG, ISOFORM G-RELATED"/>
    <property type="match status" value="1"/>
</dbReference>
<dbReference type="Proteomes" id="UP000092460">
    <property type="component" value="Unassembled WGS sequence"/>
</dbReference>
<evidence type="ECO:0000256" key="12">
    <source>
        <dbReference type="ARBA" id="ARBA00037573"/>
    </source>
</evidence>
<evidence type="ECO:0000259" key="17">
    <source>
        <dbReference type="PROSITE" id="PS50835"/>
    </source>
</evidence>
<evidence type="ECO:0000256" key="14">
    <source>
        <dbReference type="ARBA" id="ARBA00038530"/>
    </source>
</evidence>
<keyword evidence="10" id="KW-0325">Glycoprotein</keyword>
<dbReference type="AlphaFoldDB" id="A0A1B0AMZ7"/>
<dbReference type="InterPro" id="IPR007110">
    <property type="entry name" value="Ig-like_dom"/>
</dbReference>
<evidence type="ECO:0000256" key="2">
    <source>
        <dbReference type="ARBA" id="ARBA00022674"/>
    </source>
</evidence>
<comment type="function">
    <text evidence="12">Mediates response to the active Hedgehog (Hh) protein signal in embryos, functioning upstream or at the level of patched (ptc).</text>
</comment>
<feature type="region of interest" description="Disordered" evidence="16">
    <location>
        <begin position="476"/>
        <end position="498"/>
    </location>
</feature>
<evidence type="ECO:0000256" key="4">
    <source>
        <dbReference type="ARBA" id="ARBA00022729"/>
    </source>
</evidence>
<feature type="compositionally biased region" description="Polar residues" evidence="16">
    <location>
        <begin position="1003"/>
        <end position="1012"/>
    </location>
</feature>
<feature type="compositionally biased region" description="Basic residues" evidence="16">
    <location>
        <begin position="478"/>
        <end position="488"/>
    </location>
</feature>
<accession>A0A1B0AMZ7</accession>
<evidence type="ECO:0000256" key="7">
    <source>
        <dbReference type="ARBA" id="ARBA00022989"/>
    </source>
</evidence>
<dbReference type="EnsemblMetazoa" id="GPPI002489-RA">
    <property type="protein sequence ID" value="GPPI002489-PA"/>
    <property type="gene ID" value="GPPI002489"/>
</dbReference>
<dbReference type="STRING" id="67801.A0A1B0AMZ7"/>
<dbReference type="Pfam" id="PF13927">
    <property type="entry name" value="Ig_3"/>
    <property type="match status" value="2"/>
</dbReference>
<evidence type="ECO:0000256" key="5">
    <source>
        <dbReference type="ARBA" id="ARBA00022737"/>
    </source>
</evidence>
<dbReference type="SUPFAM" id="SSF48726">
    <property type="entry name" value="Immunoglobulin"/>
    <property type="match status" value="3"/>
</dbReference>
<evidence type="ECO:0000256" key="16">
    <source>
        <dbReference type="SAM" id="MobiDB-lite"/>
    </source>
</evidence>
<keyword evidence="5" id="KW-0677">Repeat</keyword>
<feature type="domain" description="Ig-like" evidence="17">
    <location>
        <begin position="367"/>
        <end position="451"/>
    </location>
</feature>